<dbReference type="PANTHER" id="PTHR23150:SF35">
    <property type="entry name" value="BLL6746 PROTEIN"/>
    <property type="match status" value="1"/>
</dbReference>
<dbReference type="Proteomes" id="UP001148313">
    <property type="component" value="Unassembled WGS sequence"/>
</dbReference>
<proteinExistence type="predicted"/>
<dbReference type="InterPro" id="IPR016187">
    <property type="entry name" value="CTDL_fold"/>
</dbReference>
<feature type="signal peptide" evidence="1">
    <location>
        <begin position="1"/>
        <end position="29"/>
    </location>
</feature>
<dbReference type="InterPro" id="IPR042095">
    <property type="entry name" value="SUMF_sf"/>
</dbReference>
<reference evidence="3" key="1">
    <citation type="submission" date="2022-11" db="EMBL/GenBank/DDBJ databases">
        <title>Hoeflea poritis sp. nov., isolated from scleractinian coral Porites lutea.</title>
        <authorList>
            <person name="Zhang G."/>
            <person name="Wei Q."/>
            <person name="Cai L."/>
        </authorList>
    </citation>
    <scope>NUCLEOTIDE SEQUENCE</scope>
    <source>
        <strain evidence="3">E7-10</strain>
    </source>
</reference>
<dbReference type="Gene3D" id="3.90.1580.10">
    <property type="entry name" value="paralog of FGE (formylglycine-generating enzyme)"/>
    <property type="match status" value="1"/>
</dbReference>
<accession>A0ABT4VJM6</accession>
<protein>
    <submittedName>
        <fullName evidence="3">Formylglycine-generating enzyme family protein</fullName>
    </submittedName>
</protein>
<name>A0ABT4VJM6_9HYPH</name>
<comment type="caution">
    <text evidence="3">The sequence shown here is derived from an EMBL/GenBank/DDBJ whole genome shotgun (WGS) entry which is preliminary data.</text>
</comment>
<dbReference type="InterPro" id="IPR051043">
    <property type="entry name" value="Sulfatase_Mod_Factor_Kinase"/>
</dbReference>
<dbReference type="PANTHER" id="PTHR23150">
    <property type="entry name" value="SULFATASE MODIFYING FACTOR 1, 2"/>
    <property type="match status" value="1"/>
</dbReference>
<keyword evidence="1" id="KW-0732">Signal</keyword>
<feature type="chain" id="PRO_5045525531" evidence="1">
    <location>
        <begin position="30"/>
        <end position="363"/>
    </location>
</feature>
<dbReference type="Pfam" id="PF03781">
    <property type="entry name" value="FGE-sulfatase"/>
    <property type="match status" value="1"/>
</dbReference>
<gene>
    <name evidence="3" type="ORF">OOZ53_06055</name>
</gene>
<sequence length="363" mass="39692">MIWQNMSRYCRAALLITPLVCLNLPFAGGARSETLPEPLSKFSDCDECPEMVVLPTGTFMMGATDQEQKDMFIGFVPSEHPVREVSIGYPFAIGRFEVTTDQFAAYVQQTGAQVGGTCGIRLMEKGKLAKKFSGTRHPDDGKVPTGPFFVFISDGSFEQPGLPVTGNQPAVCVSRLEIQGYLDWLSEKSGRSYRLPSEAEWEYAARAGTRTVGFWGDDLGKACDYANFGDRNSGYQAGMAAPCGEAISPEWTAEVGSYKPNGWGIHDMAGNVQELTADCWFDSYEGAPTDGAPRLKKDCSLYVARGGDYQLLHVSMRASERLFYGYVPESNAVEGPDAGDNGRSNVMGFRVVVSLDDTAWDKR</sequence>
<evidence type="ECO:0000313" key="4">
    <source>
        <dbReference type="Proteomes" id="UP001148313"/>
    </source>
</evidence>
<evidence type="ECO:0000256" key="1">
    <source>
        <dbReference type="SAM" id="SignalP"/>
    </source>
</evidence>
<feature type="domain" description="Sulfatase-modifying factor enzyme-like" evidence="2">
    <location>
        <begin position="47"/>
        <end position="321"/>
    </location>
</feature>
<dbReference type="InterPro" id="IPR005532">
    <property type="entry name" value="SUMF_dom"/>
</dbReference>
<dbReference type="EMBL" id="JAPJZH010000003">
    <property type="protein sequence ID" value="MDA4844904.1"/>
    <property type="molecule type" value="Genomic_DNA"/>
</dbReference>
<dbReference type="SUPFAM" id="SSF56436">
    <property type="entry name" value="C-type lectin-like"/>
    <property type="match status" value="1"/>
</dbReference>
<keyword evidence="4" id="KW-1185">Reference proteome</keyword>
<organism evidence="3 4">
    <name type="scientific">Hoeflea poritis</name>
    <dbReference type="NCBI Taxonomy" id="2993659"/>
    <lineage>
        <taxon>Bacteria</taxon>
        <taxon>Pseudomonadati</taxon>
        <taxon>Pseudomonadota</taxon>
        <taxon>Alphaproteobacteria</taxon>
        <taxon>Hyphomicrobiales</taxon>
        <taxon>Rhizobiaceae</taxon>
        <taxon>Hoeflea</taxon>
    </lineage>
</organism>
<dbReference type="RefSeq" id="WP_271088454.1">
    <property type="nucleotide sequence ID" value="NZ_JAPJZH010000003.1"/>
</dbReference>
<evidence type="ECO:0000259" key="2">
    <source>
        <dbReference type="Pfam" id="PF03781"/>
    </source>
</evidence>
<evidence type="ECO:0000313" key="3">
    <source>
        <dbReference type="EMBL" id="MDA4844904.1"/>
    </source>
</evidence>